<dbReference type="PANTHER" id="PTHR12515:SF5">
    <property type="entry name" value="PROTEIN SMAUG"/>
    <property type="match status" value="1"/>
</dbReference>
<proteinExistence type="inferred from homology"/>
<feature type="compositionally biased region" description="Low complexity" evidence="6">
    <location>
        <begin position="256"/>
        <end position="267"/>
    </location>
</feature>
<keyword evidence="4" id="KW-0678">Repressor</keyword>
<dbReference type="GeneID" id="106461518"/>
<name>A0ABM1B879_LIMPO</name>
<gene>
    <name evidence="9" type="primary">LOC106461518</name>
</gene>
<evidence type="ECO:0000256" key="4">
    <source>
        <dbReference type="ARBA" id="ARBA00022491"/>
    </source>
</evidence>
<dbReference type="InterPro" id="IPR001660">
    <property type="entry name" value="SAM"/>
</dbReference>
<dbReference type="Pfam" id="PF26034">
    <property type="entry name" value="PHAT_SMAUG"/>
    <property type="match status" value="1"/>
</dbReference>
<dbReference type="Gene3D" id="1.10.150.50">
    <property type="entry name" value="Transcription Factor, Ets-1"/>
    <property type="match status" value="1"/>
</dbReference>
<accession>A0ABM1B879</accession>
<keyword evidence="5" id="KW-0694">RNA-binding</keyword>
<dbReference type="InterPro" id="IPR037093">
    <property type="entry name" value="PHAT_dom_sf"/>
</dbReference>
<feature type="domain" description="SAM" evidence="7">
    <location>
        <begin position="345"/>
        <end position="408"/>
    </location>
</feature>
<dbReference type="Proteomes" id="UP000694941">
    <property type="component" value="Unplaced"/>
</dbReference>
<keyword evidence="8" id="KW-1185">Reference proteome</keyword>
<evidence type="ECO:0000256" key="1">
    <source>
        <dbReference type="ARBA" id="ARBA00004496"/>
    </source>
</evidence>
<dbReference type="SUPFAM" id="SSF47769">
    <property type="entry name" value="SAM/Pointed domain"/>
    <property type="match status" value="1"/>
</dbReference>
<feature type="region of interest" description="Disordered" evidence="6">
    <location>
        <begin position="651"/>
        <end position="683"/>
    </location>
</feature>
<dbReference type="InterPro" id="IPR013761">
    <property type="entry name" value="SAM/pointed_sf"/>
</dbReference>
<protein>
    <submittedName>
        <fullName evidence="9">Protein Smaug homolog 1-like isoform X3</fullName>
    </submittedName>
</protein>
<dbReference type="Gene3D" id="1.25.40.170">
    <property type="entry name" value="Smaug, PHAT domain"/>
    <property type="match status" value="1"/>
</dbReference>
<feature type="region of interest" description="Disordered" evidence="6">
    <location>
        <begin position="246"/>
        <end position="344"/>
    </location>
</feature>
<evidence type="ECO:0000313" key="8">
    <source>
        <dbReference type="Proteomes" id="UP000694941"/>
    </source>
</evidence>
<dbReference type="RefSeq" id="XP_013776800.1">
    <property type="nucleotide sequence ID" value="XM_013921346.2"/>
</dbReference>
<feature type="compositionally biased region" description="Polar residues" evidence="6">
    <location>
        <begin position="449"/>
        <end position="458"/>
    </location>
</feature>
<evidence type="ECO:0000256" key="5">
    <source>
        <dbReference type="ARBA" id="ARBA00022884"/>
    </source>
</evidence>
<dbReference type="Pfam" id="PF00536">
    <property type="entry name" value="SAM_1"/>
    <property type="match status" value="1"/>
</dbReference>
<feature type="compositionally biased region" description="Polar residues" evidence="6">
    <location>
        <begin position="651"/>
        <end position="668"/>
    </location>
</feature>
<evidence type="ECO:0000256" key="3">
    <source>
        <dbReference type="ARBA" id="ARBA00022490"/>
    </source>
</evidence>
<comment type="subcellular location">
    <subcellularLocation>
        <location evidence="1">Cytoplasm</location>
    </subcellularLocation>
</comment>
<dbReference type="PANTHER" id="PTHR12515">
    <property type="entry name" value="STERILE ALPHA MOTIF DOMAIN CONTAINING PROTEIN 4-RELATED"/>
    <property type="match status" value="1"/>
</dbReference>
<evidence type="ECO:0000256" key="2">
    <source>
        <dbReference type="ARBA" id="ARBA00008232"/>
    </source>
</evidence>
<feature type="region of interest" description="Disordered" evidence="6">
    <location>
        <begin position="446"/>
        <end position="485"/>
    </location>
</feature>
<organism evidence="8 9">
    <name type="scientific">Limulus polyphemus</name>
    <name type="common">Atlantic horseshoe crab</name>
    <dbReference type="NCBI Taxonomy" id="6850"/>
    <lineage>
        <taxon>Eukaryota</taxon>
        <taxon>Metazoa</taxon>
        <taxon>Ecdysozoa</taxon>
        <taxon>Arthropoda</taxon>
        <taxon>Chelicerata</taxon>
        <taxon>Merostomata</taxon>
        <taxon>Xiphosura</taxon>
        <taxon>Limulidae</taxon>
        <taxon>Limulus</taxon>
    </lineage>
</organism>
<evidence type="ECO:0000256" key="6">
    <source>
        <dbReference type="SAM" id="MobiDB-lite"/>
    </source>
</evidence>
<keyword evidence="3" id="KW-0963">Cytoplasm</keyword>
<evidence type="ECO:0000313" key="9">
    <source>
        <dbReference type="RefSeq" id="XP_013776800.1"/>
    </source>
</evidence>
<dbReference type="InterPro" id="IPR050897">
    <property type="entry name" value="SMAUG/VTS1_RNA-bind"/>
</dbReference>
<reference evidence="9" key="1">
    <citation type="submission" date="2025-08" db="UniProtKB">
        <authorList>
            <consortium name="RefSeq"/>
        </authorList>
    </citation>
    <scope>IDENTIFICATION</scope>
    <source>
        <tissue evidence="9">Muscle</tissue>
    </source>
</reference>
<feature type="compositionally biased region" description="Polar residues" evidence="6">
    <location>
        <begin position="313"/>
        <end position="337"/>
    </location>
</feature>
<dbReference type="CDD" id="cd09557">
    <property type="entry name" value="SAM_Smaug"/>
    <property type="match status" value="1"/>
</dbReference>
<sequence>MKSTLMFRDQVNTISQWCDQWNECEQTVALYSLLKKLNPTQAYFLSLVLDQSLDGCTDLKLQKQQANDPAFIGSWCNETKENALSRLLMYLPLLAPGNIEAKNQYLNLIPRILSHSIENSVHIEESRQLLSYSLIHPAISSEDRRTLTQWLHHLEDRMNSYSIFNGQVNGSCDAGSVLNGSGVVEGITGRPIACSSRLDLWRSGSVSSRDSGINVNGNFAEMNGYLGLNSLGSNSLPPGIGTNHINLHAMNSAPPSGVSSIQSQGSGQTLGPSHSRIRRSNSLTPPSPTHHLRYSGLPNGTSHDWNIDKDMRQQSAPTNNSENSTLSSRNSVTSGNGTEMHAENKEVSGMKDVTMWLKGLRLHKYAYLFSNMTYDEMMELTEKQLEEQNVTKGARHKIVLSIQKLKERQNTLRLLEKDLQEGASIRNILTELKSLLQTPIKAFCPPEGLQSNSSQGSDSLEDQDPEGSLTPSPPQSPGLLSLEGDSSIMAGDLPGQFTRLMGKVCTHLLVSVDMEEDKVNQFLVLVDKCLSHEAFTPTQKRRLFSWKQQIQKVWHPLPPRRSLDTRLNRGKWNCQTAQGNDLGAAAAAGSVATRRRVSPQFQQSSQRPHMPRQQGFVATPNLTQSPQRNPLSIVIKRPSLQDHLKPHVTVQRTNSAPVRPSPLSTSVFGEQGEVGDTSSNDPEINTRLESLCLSMTEHALGGLDGGAPSF</sequence>
<dbReference type="InterPro" id="IPR037634">
    <property type="entry name" value="Smaug_SAM"/>
</dbReference>
<evidence type="ECO:0000259" key="7">
    <source>
        <dbReference type="SMART" id="SM00454"/>
    </source>
</evidence>
<dbReference type="InterPro" id="IPR058599">
    <property type="entry name" value="PHAT_Smg/ZCCHC2-like"/>
</dbReference>
<dbReference type="SMART" id="SM00454">
    <property type="entry name" value="SAM"/>
    <property type="match status" value="1"/>
</dbReference>
<comment type="similarity">
    <text evidence="2">Belongs to the SMAUG family.</text>
</comment>